<feature type="chain" id="PRO_5043994300" evidence="2">
    <location>
        <begin position="22"/>
        <end position="195"/>
    </location>
</feature>
<gene>
    <name evidence="3" type="primary">WBGene00284358</name>
</gene>
<dbReference type="AlphaFoldDB" id="A0A2A6D2W8"/>
<name>A0A2A6D2W8_PRIPA</name>
<evidence type="ECO:0000256" key="2">
    <source>
        <dbReference type="SAM" id="SignalP"/>
    </source>
</evidence>
<dbReference type="Proteomes" id="UP000005239">
    <property type="component" value="Unassembled WGS sequence"/>
</dbReference>
<keyword evidence="2" id="KW-0732">Signal</keyword>
<evidence type="ECO:0000313" key="3">
    <source>
        <dbReference type="EnsemblMetazoa" id="PPA45989.1"/>
    </source>
</evidence>
<sequence length="195" mass="21727">MALLGLLSAAFAAQLQRKTKATARFSQQVSRSQSAPPCCGCGCCGCGCGCCGCGCCKKRRRRDHSGNAKGVKKNANKRLARIKRDLGLEEVDETEREKEDEDCETICKDKKDGECEKISEECEKSCDDETSAMDKEEMKEDECECTCKDKEDTTKENEECKEISKDEDVEKMEGDMEATTTSSPEYLNRFKEESA</sequence>
<feature type="region of interest" description="Disordered" evidence="1">
    <location>
        <begin position="151"/>
        <end position="195"/>
    </location>
</feature>
<protein>
    <submittedName>
        <fullName evidence="3">Uncharacterized protein</fullName>
    </submittedName>
</protein>
<evidence type="ECO:0000256" key="1">
    <source>
        <dbReference type="SAM" id="MobiDB-lite"/>
    </source>
</evidence>
<dbReference type="EnsemblMetazoa" id="PPA45989.1">
    <property type="protein sequence ID" value="PPA45989.1"/>
    <property type="gene ID" value="WBGene00284358"/>
</dbReference>
<feature type="compositionally biased region" description="Basic and acidic residues" evidence="1">
    <location>
        <begin position="151"/>
        <end position="174"/>
    </location>
</feature>
<reference evidence="3" key="2">
    <citation type="submission" date="2022-06" db="UniProtKB">
        <authorList>
            <consortium name="EnsemblMetazoa"/>
        </authorList>
    </citation>
    <scope>IDENTIFICATION</scope>
    <source>
        <strain evidence="3">PS312</strain>
    </source>
</reference>
<organism evidence="3 4">
    <name type="scientific">Pristionchus pacificus</name>
    <name type="common">Parasitic nematode worm</name>
    <dbReference type="NCBI Taxonomy" id="54126"/>
    <lineage>
        <taxon>Eukaryota</taxon>
        <taxon>Metazoa</taxon>
        <taxon>Ecdysozoa</taxon>
        <taxon>Nematoda</taxon>
        <taxon>Chromadorea</taxon>
        <taxon>Rhabditida</taxon>
        <taxon>Rhabditina</taxon>
        <taxon>Diplogasteromorpha</taxon>
        <taxon>Diplogasteroidea</taxon>
        <taxon>Neodiplogasteridae</taxon>
        <taxon>Pristionchus</taxon>
    </lineage>
</organism>
<reference evidence="4" key="1">
    <citation type="journal article" date="2008" name="Nat. Genet.">
        <title>The Pristionchus pacificus genome provides a unique perspective on nematode lifestyle and parasitism.</title>
        <authorList>
            <person name="Dieterich C."/>
            <person name="Clifton S.W."/>
            <person name="Schuster L.N."/>
            <person name="Chinwalla A."/>
            <person name="Delehaunty K."/>
            <person name="Dinkelacker I."/>
            <person name="Fulton L."/>
            <person name="Fulton R."/>
            <person name="Godfrey J."/>
            <person name="Minx P."/>
            <person name="Mitreva M."/>
            <person name="Roeseler W."/>
            <person name="Tian H."/>
            <person name="Witte H."/>
            <person name="Yang S.P."/>
            <person name="Wilson R.K."/>
            <person name="Sommer R.J."/>
        </authorList>
    </citation>
    <scope>NUCLEOTIDE SEQUENCE [LARGE SCALE GENOMIC DNA]</scope>
    <source>
        <strain evidence="4">PS312</strain>
    </source>
</reference>
<feature type="signal peptide" evidence="2">
    <location>
        <begin position="1"/>
        <end position="21"/>
    </location>
</feature>
<accession>A0A8R1V512</accession>
<keyword evidence="4" id="KW-1185">Reference proteome</keyword>
<proteinExistence type="predicted"/>
<evidence type="ECO:0000313" key="4">
    <source>
        <dbReference type="Proteomes" id="UP000005239"/>
    </source>
</evidence>
<accession>A0A2A6D2W8</accession>